<dbReference type="Gene3D" id="3.30.565.10">
    <property type="entry name" value="Histidine kinase-like ATPase, C-terminal domain"/>
    <property type="match status" value="1"/>
</dbReference>
<dbReference type="InterPro" id="IPR003594">
    <property type="entry name" value="HATPase_dom"/>
</dbReference>
<keyword evidence="5" id="KW-0902">Two-component regulatory system</keyword>
<gene>
    <name evidence="8" type="ORF">ACBT_1654</name>
</gene>
<evidence type="ECO:0000256" key="4">
    <source>
        <dbReference type="ARBA" id="ARBA00022840"/>
    </source>
</evidence>
<dbReference type="InterPro" id="IPR036097">
    <property type="entry name" value="HisK_dim/P_sf"/>
</dbReference>
<dbReference type="Gene3D" id="1.10.287.130">
    <property type="match status" value="1"/>
</dbReference>
<accession>A0A7L5JQR6</accession>
<evidence type="ECO:0000256" key="6">
    <source>
        <dbReference type="SAM" id="Phobius"/>
    </source>
</evidence>
<dbReference type="InterPro" id="IPR036890">
    <property type="entry name" value="HATPase_C_sf"/>
</dbReference>
<sequence length="689" mass="80568">MATRKNFLFIIFIFFLLCLFVIYVSYSYILKKQDELFYNLYLNTNDKIIDTTKNSIDDKKHTTLAIALSLSKNENLYKYLENEEYEKLDFNKIIDELKQYSKYKNVWIQVVNKNAIPVYKSWTKEKVDISFRKDLQSTLSNPKVSTSISMGIYNLSLKARTPIYGYKNEFFGVLEVISHLNSVIEDLKKDKIESIVLVNKDVNKVLKSPISNIFINDYYVPHENANSYFVEYLKNNDVDKYFNMKDFIVENGYLITNYNLFNEKNEKVASIINFYDLKNIDDSHISSIKTQNILMIMIVLIVLFFILILYLYTKYTNKIKSQEQKNRLILDSQSSIVIITNGENIIESNKKLIEFFNDCKNLEDFKTKYKCICKKFVNIEHENYLIDTKYNGRNWAEHALYNQNTDFKVAIYDANQNLKHFSLKVSQLKDDNLIIATFTDISQEILEAEKEKNQQRAIFQQAKLNAISNTLNNIAHQWRQPLSVISTLTSGMKLKKDLNILSDNEFKKSCDKIIFNTTKLSNTIENFTNFFTKDDINKVSVVEAINQIIEFLDSIFERNQIVCHFKHTNDVLLDCDSNSFSEVILNIFDNSISALIENKNINERYIIITLEGKTLSIIDSGNGVDETLISKVCEPYFTTKHQAFGIGLGLYVVEDFFIKTLNKKIELKNEDFVYEDKKLRGLRFTIEFD</sequence>
<dbReference type="RefSeq" id="WP_024775988.1">
    <property type="nucleotide sequence ID" value="NZ_CP054051.1"/>
</dbReference>
<proteinExistence type="predicted"/>
<feature type="transmembrane region" description="Helical" evidence="6">
    <location>
        <begin position="7"/>
        <end position="29"/>
    </location>
</feature>
<keyword evidence="6" id="KW-0472">Membrane</keyword>
<dbReference type="Pfam" id="PF02518">
    <property type="entry name" value="HATPase_c"/>
    <property type="match status" value="1"/>
</dbReference>
<reference evidence="8 9" key="1">
    <citation type="submission" date="2020-05" db="EMBL/GenBank/DDBJ databases">
        <title>Complete genome sequencing of Campylobacter and Arcobacter type strains.</title>
        <authorList>
            <person name="Miller W.G."/>
            <person name="Yee E."/>
        </authorList>
    </citation>
    <scope>NUCLEOTIDE SEQUENCE [LARGE SCALE GENOMIC DNA]</scope>
    <source>
        <strain evidence="8 9">LMG 21996</strain>
    </source>
</reference>
<evidence type="ECO:0000259" key="7">
    <source>
        <dbReference type="PROSITE" id="PS50109"/>
    </source>
</evidence>
<dbReference type="KEGG" id="acib:ACBT_1654"/>
<keyword evidence="6" id="KW-1133">Transmembrane helix</keyword>
<evidence type="ECO:0000313" key="9">
    <source>
        <dbReference type="Proteomes" id="UP000509513"/>
    </source>
</evidence>
<dbReference type="EMBL" id="CP054051">
    <property type="protein sequence ID" value="QKJ27551.1"/>
    <property type="molecule type" value="Genomic_DNA"/>
</dbReference>
<evidence type="ECO:0000313" key="8">
    <source>
        <dbReference type="EMBL" id="QKJ27551.1"/>
    </source>
</evidence>
<dbReference type="InterPro" id="IPR029151">
    <property type="entry name" value="Sensor-like_sf"/>
</dbReference>
<dbReference type="AlphaFoldDB" id="A0A7L5JQR6"/>
<feature type="domain" description="Histidine kinase" evidence="7">
    <location>
        <begin position="473"/>
        <end position="689"/>
    </location>
</feature>
<dbReference type="SUPFAM" id="SSF55874">
    <property type="entry name" value="ATPase domain of HSP90 chaperone/DNA topoisomerase II/histidine kinase"/>
    <property type="match status" value="1"/>
</dbReference>
<evidence type="ECO:0000256" key="5">
    <source>
        <dbReference type="ARBA" id="ARBA00023012"/>
    </source>
</evidence>
<dbReference type="GO" id="GO:0000155">
    <property type="term" value="F:phosphorelay sensor kinase activity"/>
    <property type="evidence" value="ECO:0007669"/>
    <property type="project" value="InterPro"/>
</dbReference>
<dbReference type="PANTHER" id="PTHR43065:SF46">
    <property type="entry name" value="C4-DICARBOXYLATE TRANSPORT SENSOR PROTEIN DCTB"/>
    <property type="match status" value="1"/>
</dbReference>
<evidence type="ECO:0000256" key="1">
    <source>
        <dbReference type="ARBA" id="ARBA00022679"/>
    </source>
</evidence>
<dbReference type="Proteomes" id="UP000509513">
    <property type="component" value="Chromosome"/>
</dbReference>
<dbReference type="InterPro" id="IPR005467">
    <property type="entry name" value="His_kinase_dom"/>
</dbReference>
<evidence type="ECO:0000256" key="3">
    <source>
        <dbReference type="ARBA" id="ARBA00022777"/>
    </source>
</evidence>
<dbReference type="PROSITE" id="PS50109">
    <property type="entry name" value="HIS_KIN"/>
    <property type="match status" value="1"/>
</dbReference>
<dbReference type="OrthoDB" id="9772835at2"/>
<dbReference type="GO" id="GO:0005524">
    <property type="term" value="F:ATP binding"/>
    <property type="evidence" value="ECO:0007669"/>
    <property type="project" value="UniProtKB-KW"/>
</dbReference>
<keyword evidence="1" id="KW-0808">Transferase</keyword>
<protein>
    <submittedName>
        <fullName evidence="8">Cache sensor-containing signal transduction histidine kinase</fullName>
    </submittedName>
</protein>
<dbReference type="PANTHER" id="PTHR43065">
    <property type="entry name" value="SENSOR HISTIDINE KINASE"/>
    <property type="match status" value="1"/>
</dbReference>
<dbReference type="Gene3D" id="3.30.450.20">
    <property type="entry name" value="PAS domain"/>
    <property type="match status" value="1"/>
</dbReference>
<keyword evidence="2" id="KW-0547">Nucleotide-binding</keyword>
<dbReference type="SUPFAM" id="SSF47384">
    <property type="entry name" value="Homodimeric domain of signal transducing histidine kinase"/>
    <property type="match status" value="1"/>
</dbReference>
<dbReference type="SUPFAM" id="SSF103190">
    <property type="entry name" value="Sensory domain-like"/>
    <property type="match status" value="1"/>
</dbReference>
<keyword evidence="4" id="KW-0067">ATP-binding</keyword>
<organism evidence="8 9">
    <name type="scientific">Aliarcobacter cibarius</name>
    <dbReference type="NCBI Taxonomy" id="255507"/>
    <lineage>
        <taxon>Bacteria</taxon>
        <taxon>Pseudomonadati</taxon>
        <taxon>Campylobacterota</taxon>
        <taxon>Epsilonproteobacteria</taxon>
        <taxon>Campylobacterales</taxon>
        <taxon>Arcobacteraceae</taxon>
        <taxon>Aliarcobacter</taxon>
    </lineage>
</organism>
<name>A0A7L5JQR6_9BACT</name>
<evidence type="ECO:0000256" key="2">
    <source>
        <dbReference type="ARBA" id="ARBA00022741"/>
    </source>
</evidence>
<feature type="transmembrane region" description="Helical" evidence="6">
    <location>
        <begin position="293"/>
        <end position="312"/>
    </location>
</feature>
<keyword evidence="3 8" id="KW-0418">Kinase</keyword>
<keyword evidence="6" id="KW-0812">Transmembrane</keyword>